<dbReference type="InterPro" id="IPR009081">
    <property type="entry name" value="PP-bd_ACP"/>
</dbReference>
<dbReference type="InterPro" id="IPR025110">
    <property type="entry name" value="AMP-bd_C"/>
</dbReference>
<dbReference type="InterPro" id="IPR045851">
    <property type="entry name" value="AMP-bd_C_sf"/>
</dbReference>
<dbReference type="Gene3D" id="2.30.38.10">
    <property type="entry name" value="Luciferase, Domain 3"/>
    <property type="match status" value="6"/>
</dbReference>
<dbReference type="Pfam" id="PF00550">
    <property type="entry name" value="PP-binding"/>
    <property type="match status" value="6"/>
</dbReference>
<organism evidence="6 7">
    <name type="scientific">Pseudomonas syringae pv. syringae</name>
    <dbReference type="NCBI Taxonomy" id="321"/>
    <lineage>
        <taxon>Bacteria</taxon>
        <taxon>Pseudomonadati</taxon>
        <taxon>Pseudomonadota</taxon>
        <taxon>Gammaproteobacteria</taxon>
        <taxon>Pseudomonadales</taxon>
        <taxon>Pseudomonadaceae</taxon>
        <taxon>Pseudomonas</taxon>
        <taxon>Pseudomonas syringae</taxon>
    </lineage>
</organism>
<evidence type="ECO:0000256" key="4">
    <source>
        <dbReference type="ARBA" id="ARBA00022553"/>
    </source>
</evidence>
<feature type="domain" description="Carrier" evidence="5">
    <location>
        <begin position="2075"/>
        <end position="2149"/>
    </location>
</feature>
<dbReference type="Gene3D" id="1.10.1200.10">
    <property type="entry name" value="ACP-like"/>
    <property type="match status" value="6"/>
</dbReference>
<evidence type="ECO:0000256" key="3">
    <source>
        <dbReference type="ARBA" id="ARBA00022450"/>
    </source>
</evidence>
<dbReference type="Gene3D" id="3.30.559.10">
    <property type="entry name" value="Chloramphenicol acetyltransferase-like domain"/>
    <property type="match status" value="7"/>
</dbReference>
<dbReference type="FunFam" id="3.30.559.30:FF:000028">
    <property type="entry name" value="Non-ribosomal peptide synthetase OfaC"/>
    <property type="match status" value="1"/>
</dbReference>
<dbReference type="GO" id="GO:0003824">
    <property type="term" value="F:catalytic activity"/>
    <property type="evidence" value="ECO:0007669"/>
    <property type="project" value="InterPro"/>
</dbReference>
<dbReference type="PROSITE" id="PS00012">
    <property type="entry name" value="PHOSPHOPANTETHEINE"/>
    <property type="match status" value="4"/>
</dbReference>
<dbReference type="GO" id="GO:0005737">
    <property type="term" value="C:cytoplasm"/>
    <property type="evidence" value="ECO:0007669"/>
    <property type="project" value="TreeGrafter"/>
</dbReference>
<dbReference type="Pfam" id="PF13193">
    <property type="entry name" value="AMP-binding_C"/>
    <property type="match status" value="5"/>
</dbReference>
<dbReference type="Gene3D" id="3.30.300.30">
    <property type="match status" value="6"/>
</dbReference>
<feature type="non-terminal residue" evidence="6">
    <location>
        <position position="6965"/>
    </location>
</feature>
<dbReference type="InterPro" id="IPR020806">
    <property type="entry name" value="PKS_PP-bd"/>
</dbReference>
<dbReference type="InterPro" id="IPR000873">
    <property type="entry name" value="AMP-dep_synth/lig_dom"/>
</dbReference>
<dbReference type="FunFam" id="2.30.38.10:FF:000001">
    <property type="entry name" value="Non-ribosomal peptide synthetase PvdI"/>
    <property type="match status" value="6"/>
</dbReference>
<dbReference type="CDD" id="cd17643">
    <property type="entry name" value="A_NRPS_Cytc1-like"/>
    <property type="match status" value="1"/>
</dbReference>
<dbReference type="NCBIfam" id="TIGR01733">
    <property type="entry name" value="AA-adenyl-dom"/>
    <property type="match status" value="6"/>
</dbReference>
<gene>
    <name evidence="6" type="ORF">CXB42_16940</name>
</gene>
<dbReference type="InterPro" id="IPR042099">
    <property type="entry name" value="ANL_N_sf"/>
</dbReference>
<dbReference type="InterPro" id="IPR036736">
    <property type="entry name" value="ACP-like_sf"/>
</dbReference>
<dbReference type="Pfam" id="PF00668">
    <property type="entry name" value="Condensation"/>
    <property type="match status" value="7"/>
</dbReference>
<dbReference type="SUPFAM" id="SSF47336">
    <property type="entry name" value="ACP-like"/>
    <property type="match status" value="6"/>
</dbReference>
<reference evidence="6 7" key="1">
    <citation type="submission" date="2017-03" db="EMBL/GenBank/DDBJ databases">
        <authorList>
            <person name="Hulin M.T."/>
        </authorList>
    </citation>
    <scope>NUCLEOTIDE SEQUENCE [LARGE SCALE GENOMIC DNA]</scope>
    <source>
        <strain evidence="6 7">5264</strain>
    </source>
</reference>
<name>A0AAE5S633_PSESY</name>
<dbReference type="PANTHER" id="PTHR45527:SF1">
    <property type="entry name" value="FATTY ACID SYNTHASE"/>
    <property type="match status" value="1"/>
</dbReference>
<dbReference type="InterPro" id="IPR020845">
    <property type="entry name" value="AMP-binding_CS"/>
</dbReference>
<dbReference type="PANTHER" id="PTHR45527">
    <property type="entry name" value="NONRIBOSOMAL PEPTIDE SYNTHETASE"/>
    <property type="match status" value="1"/>
</dbReference>
<dbReference type="NCBIfam" id="NF004282">
    <property type="entry name" value="PRK05691.1"/>
    <property type="match status" value="11"/>
</dbReference>
<feature type="domain" description="Carrier" evidence="5">
    <location>
        <begin position="973"/>
        <end position="1047"/>
    </location>
</feature>
<dbReference type="Gene3D" id="3.40.50.12780">
    <property type="entry name" value="N-terminal domain of ligase-like"/>
    <property type="match status" value="1"/>
</dbReference>
<evidence type="ECO:0000313" key="6">
    <source>
        <dbReference type="EMBL" id="POQ02581.1"/>
    </source>
</evidence>
<dbReference type="FunFam" id="1.10.1200.10:FF:000005">
    <property type="entry name" value="Nonribosomal peptide synthetase 1"/>
    <property type="match status" value="6"/>
</dbReference>
<comment type="similarity">
    <text evidence="2">Belongs to the ATP-dependent AMP-binding enzyme family.</text>
</comment>
<dbReference type="GO" id="GO:0031177">
    <property type="term" value="F:phosphopantetheine binding"/>
    <property type="evidence" value="ECO:0007669"/>
    <property type="project" value="InterPro"/>
</dbReference>
<dbReference type="FunFam" id="3.40.50.980:FF:000001">
    <property type="entry name" value="Non-ribosomal peptide synthetase"/>
    <property type="match status" value="6"/>
</dbReference>
<feature type="domain" description="Carrier" evidence="5">
    <location>
        <begin position="6373"/>
        <end position="6448"/>
    </location>
</feature>
<keyword evidence="4" id="KW-0597">Phosphoprotein</keyword>
<dbReference type="FunFam" id="3.40.50.980:FF:000002">
    <property type="entry name" value="Enterobactin synthetase component F"/>
    <property type="match status" value="1"/>
</dbReference>
<dbReference type="PROSITE" id="PS00455">
    <property type="entry name" value="AMP_BINDING"/>
    <property type="match status" value="6"/>
</dbReference>
<dbReference type="InterPro" id="IPR006162">
    <property type="entry name" value="Ppantetheine_attach_site"/>
</dbReference>
<protein>
    <submittedName>
        <fullName evidence="6">Non-ribosomal peptide synthetase</fullName>
    </submittedName>
</protein>
<evidence type="ECO:0000313" key="7">
    <source>
        <dbReference type="Proteomes" id="UP000237295"/>
    </source>
</evidence>
<dbReference type="Pfam" id="PF00501">
    <property type="entry name" value="AMP-binding"/>
    <property type="match status" value="6"/>
</dbReference>
<dbReference type="SUPFAM" id="SSF52777">
    <property type="entry name" value="CoA-dependent acyltransferases"/>
    <property type="match status" value="14"/>
</dbReference>
<dbReference type="SUPFAM" id="SSF56801">
    <property type="entry name" value="Acetyl-CoA synthetase-like"/>
    <property type="match status" value="7"/>
</dbReference>
<dbReference type="InterPro" id="IPR023213">
    <property type="entry name" value="CAT-like_dom_sf"/>
</dbReference>
<proteinExistence type="inferred from homology"/>
<dbReference type="GO" id="GO:0043041">
    <property type="term" value="P:amino acid activation for nonribosomal peptide biosynthetic process"/>
    <property type="evidence" value="ECO:0007669"/>
    <property type="project" value="TreeGrafter"/>
</dbReference>
<evidence type="ECO:0000256" key="1">
    <source>
        <dbReference type="ARBA" id="ARBA00001957"/>
    </source>
</evidence>
<dbReference type="InterPro" id="IPR010071">
    <property type="entry name" value="AA_adenyl_dom"/>
</dbReference>
<dbReference type="FunFam" id="3.30.300.30:FF:000010">
    <property type="entry name" value="Enterobactin synthetase component F"/>
    <property type="match status" value="6"/>
</dbReference>
<dbReference type="CDD" id="cd12117">
    <property type="entry name" value="A_NRPS_Srf_like"/>
    <property type="match status" value="1"/>
</dbReference>
<accession>A0AAE5S633</accession>
<dbReference type="Gene3D" id="3.30.559.30">
    <property type="entry name" value="Nonribosomal peptide synthetase, condensation domain"/>
    <property type="match status" value="7"/>
</dbReference>
<dbReference type="EMBL" id="NBAQ01000009">
    <property type="protein sequence ID" value="POQ02581.1"/>
    <property type="molecule type" value="Genomic_DNA"/>
</dbReference>
<dbReference type="SMART" id="SM00823">
    <property type="entry name" value="PKS_PP"/>
    <property type="match status" value="6"/>
</dbReference>
<dbReference type="CDD" id="cd19544">
    <property type="entry name" value="E-C_NRPS"/>
    <property type="match status" value="5"/>
</dbReference>
<feature type="domain" description="Carrier" evidence="5">
    <location>
        <begin position="4217"/>
        <end position="4291"/>
    </location>
</feature>
<dbReference type="NCBIfam" id="NF003417">
    <property type="entry name" value="PRK04813.1"/>
    <property type="match status" value="7"/>
</dbReference>
<dbReference type="PROSITE" id="PS50075">
    <property type="entry name" value="CARRIER"/>
    <property type="match status" value="6"/>
</dbReference>
<dbReference type="Gene3D" id="3.40.50.980">
    <property type="match status" value="12"/>
</dbReference>
<dbReference type="CDD" id="cd17651">
    <property type="entry name" value="A_NRPS_VisG_like"/>
    <property type="match status" value="2"/>
</dbReference>
<sequence>MAFVLTAAQRNIWLDQMTQGDSPLYNIGGYVEIDGHFDSGIFQRAVDLLIEKHDALRMVLLEERDEEGVPMQTFATSMPMLVTPFDLQGRDDPRQAAEHWMQTQLEQPFKLEGGPLFRVHLLKLEAQRFYFVIHAHHIALDGWGIDRLCASVSELYSVLHDQRVPDLAAPSYIDFIEDDRQYRESPRFALDQDYWLDKYRDIPDPLLAPRHQARIQHPATSRSGHLSYGMDRGLEQQVEELALRLNASSFHVHLAVLYVYFTRAFQRDELVIGLPILNRSTASYKKTLGLFTQLSSVRLKFSPDLPFAELVQGICRAVKQDYRHQRFPVSDLNSLLELRRAERTQLFDLTFSYERQNQLLRFGQASARAFKCSNNHEQTPLAIHLRSNACDTESRLHYIYNEAYFQHDEIVPLAERLQQVTEQGLANEQLPVHEFSLISKTDTLQIQTWNAGQPYSAGDLTIHQQFEARAAERPDAVALMFEGQTLSYGGLNARANQVAHRLLAQGVGPDDRVAICVERGPAMIIGLLGILKSGAGYVPLDPAYPLERLAYTLGDSAPVALLSQQSVQQALPVSDVPLIYLDDVDLQDERACNPQVTVKPSDLAYVIYTSGSTGLPKGVMVEHRNVARLFSATRDWFGFNEQDIWALFHSFAFDFSVWEIWGALLHGGRLLIVPQLVSRSPEDFHDLLCSAGVTVLNQTPSAFRQLIAAQGEKEQAHSLRQVIFGGEALDTAMLEPWYARSVNADTQLVNMYGITETTVHVTYYPLQPEDAQRVGASPIGKRIPDLQLYLLDAYGHPLPPGAVGELYVGGAGVARGYLNRDELNATRFLDDPFASEPGARMYRSGDLGRWLPDGSLEYLGRNDEQVKIRGFRIELGEIEAQLSACQGVREAVVVVREDEPGDKRLVAYVIGTADLEPDATYLREQLRLSLAEHMLPSAFVSLQAFPLTANGKLDRKALPLPSAEAYARRQYEAPQGLTETRLAGLWTELLGVEQVGRHDQFFELGGHSMLAVKLIERMRDIGLNADVRVLFGQPTLASLAAASGKVTEVQAPTNKIPAYCRHITPDMLPLAALTQAQIDRVVASVPGGVSNVQDIYGLVPLQEGILYHHLANEEGDPYLLQALLRVDSFEQLLDFTEALQQVIDRHDILRTAVAWEELDEPVQVVWRQARLRVEAFLPHPDQGDVAAQLQAQFDPRRIRMDLHQAPMMRLHYAEDPVDQSWVAVLLFHHLIDDATSLALLGAEIEAFRQGRGEHLPASVPYRNHVAQARLSVSREEHEAFFRDMLADVDEPTLPFGLQDVQGDGSGVDEALLPVEPKLAGRLRAHARRLGVSNASLHHLAWAQVVGRLSGRQDVVFGTVLMGRLLSGQGAERALGMFINTLPLRVAAGEQGIEAAVRTTHARLAALISHEHAPLSLAQGCSGVAAPTPLFSALMNYRHVAVGAQTPQEAGQTRLWGGVEVLGGEERTNYPLSLSVDDLGESFGLTVQAVAGIDARRICGYMHTVLEQLADALDNRPDAPLHSLDWLPAHERRQLLEDFNAFDSAYPQDRLLHQLFEAQAAAQPDSVAVTYEDQQLSYAELNQWANQIAHRLIAAGVGADDRVAICVERSLEMIAGLVGILKAGAGYVPLDPSYPEERLAYMLEDSAPKILLTQRGLRERFAQAAMPVLLLEAEARAESGIDRAPATNPQLAGLGAQHLAYLIYTSGSTGQPKGVAMHHAPLVNLMHWQIAQAVEDRRPKQRTLQFAALGFDVAFQEIFSTLCAGGELSLIHSDTRLNFRRLFEHICEQRIERLYMPCIALQALAEAVVDEPEQPECLLQDVITAGEQLRVTEPMRQLFARLSDARLHNHYGPTESHVVTALTLDGDPQAWPTLPSIGQPVANTRIYLLDEHMRPVPVGVAGELYIGGASVARGYLNRDDLTAERFIADPFASNDVGNPHARLYKTGDLACWQADGRIVYLGRNDDQIKVRGFRIELGEIEARLGQYPGLRDTAVLAREDVPGEKRLVAYFSVQAGQVVPQADQMRLHLQALLPDYMVPAAYVHLEKLPVSPNGKLDRRALPQPLADAFASRDYQAPLGDTETTLAALWCEVLSVERVGRQDHFFELGGHSLLAVKLIERMRQAGLSADVRVLFGQPTLAALAAAVGGGIEIEVPANGIPEGCTHITPDMLTLTTLDQASIERIVAGVPGGAANVQDIYPLAPLQEGILYHHIAAEKGDPYLLQATFALHNPAHVRRFAEGLQAMIDRHDILRTALVWEDLEQPLQVALRRVELSMEQITLAPDGGDIVAELQRRFDPRECRLDLRQAPLIHLAFAQDSENHRWVAILLFHHIALDHTALDVMSAEMLAHLQGTAAQLPPAMPYRNYVGQARLGVSREQHEAFFREMLGDVDEPTLPFGLLEVQGDGQGVKEVRHDLPADLCQRLRTQARQLGVSAASLHHLAWARVLGAASGREDVVFGTVLLGRMQGGLGADRALGMFINTLPLRVDVGIGGVRQAVRLTHNRLTALLGHEHAPLVLAQRCSAVSATSPLFSALLNYRHSPAREASGGERWADAQVLGVRERTNYPLSLSVDDQGEGFLLSVQVATGFDGQRVCDYMQTALIHLVEALESAPDSAVCDLPVVPETERQQLLLAFNDTAQDYPRLQTVHAMIEARAASTPEGVAAQVGEHRLHYGELNHRANALAHHLISLGVGVDDRVAVMARRGLDTLVAMLAVLKAGAGYVPVDPSHPDERIAYLLTDSAPKVLLTQQALISRVPETAAPVIAFDRPEWPQRLDNPQVAGLDATHLAYVIYTSGSTGQPKGVMVEHRTLGNLIAWHCQTFDLQAGSHTASVAGFGFDAMAWEVWPALCAGATLHLPPAEVSNEHIDALLDWWIAQPLQVAFLPTPVAEYAFSRNLSHPTLRTLLIGGDRLRQFQRDPGFAVINNYGPTEATVVATSGRLLPDGSLDIGTPIANTRVYLLDEHQQLVPLGVAGELYVAGEGVARGYLNRPEMTAERFLRDPFHAGADARMYRTGDLARWNADGTLDYLGRNDDQVKIRGLRVELGEIEARLAEHANVREAVVMAREDVPGDKRLVAYVTARQPETVLDIESLRSHLQGLLPDYMVPAAYVQLDALPLTANGKLDRKALPAPDAQSLISHGYEAPQGELETLLASIWADVLKVEQVGRHDHFFELGGHSLLVVTLIERMRQVGLSADVRVLFSQPTVAALAAAVGGGTEVVVPANLIPERCEHITPDLLPLISLTQAQIDRVVKHVPGGAANVQDIYPLAPLQAGILYHHISAQQGDPYTLKALFGLRDRARLDDFSHALQEVINRHDILRTAVLWEGFDEPVQVVLRQAQIHVTEVDLDPTDGPLDEQLHERFDPRHYRLDVRQAPLMQIAFTHDPLNDRWLAMLLFHHLVNDATSLYVVLHEIQAHLLGQGADLGQSVPYRNYVAQARLGVSEAQHEAFFREMLGDIDEPTLPFGLQDVQDGGRDIEEASVILPAELNLRLRAHARQAGVSAASLMHLAWARVLGSVSTREQVVFGTVLLGRMQAGEGADRSLGMFINTLPLRIDIGARTVIEGLKATHEQLTALLGHEHAPLVLAQRCSGVAAPTPLFSALLNYRHSGVNDVAAEISSSWDGIESYGAKDRTNYPLTLNVDDFGEGFNLKVLVSSAVGAKRVCGYMQTVLEQLVDALEQSPDTAVNSLPILPATEREQLLVQFNDTALDYPHEQTVHGLFEAQVERTPEALAVLHGEQRLTYRELNEQANRLAHALRKRGVQPDSRVGICVDRSAEMVIGLLAILKAGGGYVPLDPAYPAERIAYMLQDSAPAAVVAQTATQGLLADITMPVINLDLCNWHDESAQNPQVPGLTSAHLAYLIYTSGSTGLPKGVMIEHRNTVNFLTWAHAAFDASVLEKTLFSTSLNFDLAVYECLAPLTSGGRIEVVKNILELQHCELDIGLINTVPSALKALLDVEGLPTSVHTVNVAGEALKRSLVENLFEKTGVQRLCNLYGPSETTTYSSWVTMDREDGFAPHIGKPVGNTQFYLLDEQQQPVPLGVVGEIYIGGAGVARGYLNRDELTAERFLKDPFSQQPAARMYRTGDLGRYLPDGNIEYLGRNDDQVKIRGFRIELSEIEAVLATHPAVHEVALLVRQDAGEKRLVAYFTVREAQRTPEIETLRSHLQTRLPDYMVPVAYVRLDALPLTTNGKLDRKALPEPDAQALISRGYEAPQGEVENLLATIWAELLQVEQVGRHDHFFELGGHSLLAVSLIERMRQAGLSADVRVLFSQPTLAALAAAIGGGIEVTVPENAIPDDCMRITPEMLPLADLDQAAIDLIVASVPGGVANVQDIYPLAPLQEGILYHHLAAEIGDPYVLQTQFAFADRERLNAFVQALQRVIDHHDILRTSVVWDGLESPVQVVWRQARLHLDALELDPADGDIGAQLHSRFDPRHYRLDIGQAPLMRVAYAEDPLSQRICAMLLFHHMALDHVALEVVKHEMQAWLAGKADTLAAAPVPYRNYVAQARLGVSREAHEAFFRELLGDIDEPTLPFGLLDVQGDGHDIEDSNLILDRQLTLRLRAQARQLGVSVASLVHLAWAQVLSQVSGRHTVVFGTVLMGRMQGGEGADRALGMFINTLPLRVDLDGKGAREGVRATHARLTALLGHEHAPLVLAQRCSGVAAPLPLFSALLNYRHSSVAEPSNESIEAWRGIDILSSGERTNYPLTLNVDDRGDSLSMSVLVTGKVGAGRVCGYVQTALENLLIALEQSPDTALKSLPILPADERERLLLGFNDTALDYPQQQTIHGLFEAQVERTPQALAVIHGEQRVTYRELNEQANRLAHALRKQGVQPDSRVGICVERSAEMVVGLLAILKAGGGYVPLDPAYPVERIAYMLQDSAPAAVLVQTATQGLLADVSVPVINLDLSDWQDESVQNPQVAGLTSAHLAYLIYTSGSTGLPKGVMIEHRNTVNFLTWAHAAFDAGTNNSALEKTLFSTSLNFDLAVYECFAPLTSGGSIEVVKNVLELQHGEHDIGLINTVPSALKALLDVNGLPESVHTVNVAGEALKRSLVESLFEKTGVQRLCNLYGPSETTTYSSWVAMDREHGFAAHIGKPVGNTQFYLLDEQRQPVPMGISGEIYIGGAGVARGYLNRDDLTAERFLNDPFSQNPAARMYRTGDLGRYLQDGNIEYLGRNDDQVKIRGFRIELGEIDARLAKHPAVHEAVVTAREDIPGDKRLVAYYTLAAGHDLVDIESLRSHLQEKLPEYMVPVAYVALAELPLTPNGKLDRKALPAPESGSLISRGYEAPQGEIETQIAAIWQELLGVEQVGRHDNFFELGGHSLLAVSLIGHMRQLGLSADVRVLFGQPTLAALAAAIGGSTGIVVPANLITEDCHRITPELLPLANLTQLQIDQVVATVPGGVANVQDIYPLAPLQEGILYHHMAAEIGDPYVLQAHFAFDDRERMDAFVRALQIVIDRHDILRTSVVWQGLDSPLQVVWRKARLPLEALELDPANGDIAEQLHSRFDPRHYRLDIGQAPLMRVAYAEDPLKQRICAMLLFHHMALDHAALEVVKHEIQSCLLGEAEALAASVPVPYRNYVAQARLGVSQADHETFFRDMLGDIDQPTLPFGLQDVQGDGRHIKEASLALAPQLNLRLRTHARQRGVSAASLVHLAWGQVLGTVSSKRDVVFGTVLMGRMQAGEGADRALGMFINTLPLRVDVGAITVVQGLKATHERLTALLGHEHAPLVLAQRCSGVCAPMPLFSALLNYRHSAVGSVSEQAVQAWTGIHTLSSEERTNYPLILNVDDLGTGFSLNVQAVAGVDARRICVYMQTALSRLVEALESAPNSAVCDLSVVPEAERQQLLVAFNDTALDYPQQQTVHGLFEAQVRACPEACAAIHDGVAMSYAELNTRANRLARHLLGLGVQPGDSVAILLERGLDLLASQLAVLKCAAVYIPLDINAPVERQTFMIEDSQARILLTHSQVLLTTAAQRVDLDNLKLDGRKDTDLALPQSSESVAYIMYTSGSTGTPKGVLVPHRAISRLVINNGYADFNAQDRVAFASNPAFDASTLDVWAPLLNGGCVVVIGQSDLLSPRDFQRLLLEQSVTVLWMTAGLFHQYASGLGEAFSRLRYLIVGGDVLDPAVIGRVLANSPPQHLLNGYGPTEATTFSATYEITSVGNGSIPIGKPVGNSRLYVLDGQGQPVPLGVPGELYIGGQGVAKGYLNRDELTVETFVADPFDSDPQARLYRTGDLVRWRADGNLEYLGRNDDQVKIRGFRVELGEIEVRLAEHADVREAVVLCRQDVPGDKRLVAYVTARQPETVLDIESLRSHLQGTLPEYMVPAAYVQLDALPLTANGKLDRKALPVPDAQSLISRGYEAPQGEVEVALAEIWAEVLQVERIGRNDNFFDLGGHSLLAMRMVSQVRLQLGVELPLGELFARGELAAVAAALGGVARSELTAILPVKRDQPMPLSFAQQRLWFLAQMDGGNQAYNIPMALSLEGTLDVTALTRALARIVECHETLRSRFVSREGAAQVLFAPTCADATLSVEDIRHVPHRLQEAIRVEAVAPFNLADGPLIRAHLLHVADDRHVLLLTVHHIVADGWSMGVLSQELLALYPAFCQGQPDPLPPLAIQYTDYAVWQRRWLSGERLQHQAAYWRQALEGAPTLLTLPTDRPRPAQQDFAGASLAMQLNARLTADLRQLAQRQGITLYMALMTAWATTLTRLSGQGEVVIGSPVAGRGRSELEDLVGLFVNTLAVRIDTSGNPSGEALLAQVKTRVLEAQEHQDLPFEQVVEVVRPTRSLAHPPLFQNTLNWMPGKHAAASLGDLRVVPIEQVSQVSKFDLSLNLSEQGETLVGTLDYATALFDEATAQRYLGYFVQVLETLANDEQTHLDRITLVGKEERRYLLETLNTTALAQVNDEQTVHAMIEARAASAPESVAAQVGEQCLHYGELNHRANALAHHLISLG</sequence>
<dbReference type="CDD" id="cd19531">
    <property type="entry name" value="LCL_NRPS-like"/>
    <property type="match status" value="1"/>
</dbReference>
<keyword evidence="3" id="KW-0596">Phosphopantetheine</keyword>
<dbReference type="FunFam" id="3.30.559.10:FF:000012">
    <property type="entry name" value="Non-ribosomal peptide synthetase"/>
    <property type="match status" value="1"/>
</dbReference>
<dbReference type="InterPro" id="IPR001242">
    <property type="entry name" value="Condensation_dom"/>
</dbReference>
<comment type="cofactor">
    <cofactor evidence="1">
        <name>pantetheine 4'-phosphate</name>
        <dbReference type="ChEBI" id="CHEBI:47942"/>
    </cofactor>
</comment>
<evidence type="ECO:0000256" key="2">
    <source>
        <dbReference type="ARBA" id="ARBA00006432"/>
    </source>
</evidence>
<feature type="domain" description="Carrier" evidence="5">
    <location>
        <begin position="5295"/>
        <end position="5369"/>
    </location>
</feature>
<feature type="domain" description="Carrier" evidence="5">
    <location>
        <begin position="3145"/>
        <end position="3219"/>
    </location>
</feature>
<dbReference type="FunFam" id="3.30.559.10:FF:000064">
    <property type="entry name" value="Non-ribosomal peptide synthetase OfaC"/>
    <property type="match status" value="2"/>
</dbReference>
<comment type="caution">
    <text evidence="6">The sequence shown here is derived from an EMBL/GenBank/DDBJ whole genome shotgun (WGS) entry which is preliminary data.</text>
</comment>
<dbReference type="RefSeq" id="WP_103694390.1">
    <property type="nucleotide sequence ID" value="NZ_NBAQ01000009.1"/>
</dbReference>
<evidence type="ECO:0000259" key="5">
    <source>
        <dbReference type="PROSITE" id="PS50075"/>
    </source>
</evidence>
<dbReference type="GO" id="GO:0044550">
    <property type="term" value="P:secondary metabolite biosynthetic process"/>
    <property type="evidence" value="ECO:0007669"/>
    <property type="project" value="UniProtKB-ARBA"/>
</dbReference>
<dbReference type="FunFam" id="3.40.50.12780:FF:000012">
    <property type="entry name" value="Non-ribosomal peptide synthetase"/>
    <property type="match status" value="4"/>
</dbReference>
<dbReference type="Proteomes" id="UP000237295">
    <property type="component" value="Unassembled WGS sequence"/>
</dbReference>